<sequence length="143" mass="15682">MPFFKASGFPTFAMLLALAGNIAAAEVVTVVSPQNPTTTLSRREVSNIFLGKINRFPNGQPAVPIDQPEDSQQRKDFYRDVSNKQPADIKAYWSRMIFTGRGQPPMVVEGDEQVKKSLAGRPDGIGYIDRAAVDDTVKVLAVQ</sequence>
<accession>A0A1B1YVF9</accession>
<evidence type="ECO:0008006" key="4">
    <source>
        <dbReference type="Google" id="ProtNLM"/>
    </source>
</evidence>
<evidence type="ECO:0000256" key="1">
    <source>
        <dbReference type="SAM" id="SignalP"/>
    </source>
</evidence>
<organism evidence="2 3">
    <name type="scientific">Immundisolibacter cernigliae</name>
    <dbReference type="NCBI Taxonomy" id="1810504"/>
    <lineage>
        <taxon>Bacteria</taxon>
        <taxon>Pseudomonadati</taxon>
        <taxon>Pseudomonadota</taxon>
        <taxon>Gammaproteobacteria</taxon>
        <taxon>Immundisolibacterales</taxon>
        <taxon>Immundisolibacteraceae</taxon>
        <taxon>Immundisolibacter</taxon>
    </lineage>
</organism>
<feature type="chain" id="PRO_5008533134" description="Phosphate ABC transporter substrate-binding protein" evidence="1">
    <location>
        <begin position="26"/>
        <end position="143"/>
    </location>
</feature>
<dbReference type="InParanoid" id="A0A1B1YVF9"/>
<proteinExistence type="predicted"/>
<dbReference type="SUPFAM" id="SSF53850">
    <property type="entry name" value="Periplasmic binding protein-like II"/>
    <property type="match status" value="1"/>
</dbReference>
<dbReference type="KEGG" id="gbi:PG2T_11170"/>
<evidence type="ECO:0000313" key="2">
    <source>
        <dbReference type="EMBL" id="ANX04668.1"/>
    </source>
</evidence>
<dbReference type="OrthoDB" id="5368544at2"/>
<name>A0A1B1YVF9_9GAMM</name>
<evidence type="ECO:0000313" key="3">
    <source>
        <dbReference type="Proteomes" id="UP000092952"/>
    </source>
</evidence>
<dbReference type="Gene3D" id="3.40.190.10">
    <property type="entry name" value="Periplasmic binding protein-like II"/>
    <property type="match status" value="1"/>
</dbReference>
<keyword evidence="3" id="KW-1185">Reference proteome</keyword>
<dbReference type="Proteomes" id="UP000092952">
    <property type="component" value="Chromosome"/>
</dbReference>
<reference evidence="3" key="1">
    <citation type="submission" date="2016-03" db="EMBL/GenBank/DDBJ databases">
        <title>Complete genome sequence of Solimmundus cernigliae, representing a novel lineage of polycyclic aromatic hydrocarbon degraders within the Gammaproteobacteria.</title>
        <authorList>
            <person name="Singleton D.R."/>
            <person name="Dickey A.N."/>
            <person name="Scholl E.H."/>
            <person name="Wright F.A."/>
            <person name="Aitken M.D."/>
        </authorList>
    </citation>
    <scope>NUCLEOTIDE SEQUENCE [LARGE SCALE GENOMIC DNA]</scope>
    <source>
        <strain evidence="3">TR3.2</strain>
    </source>
</reference>
<feature type="signal peptide" evidence="1">
    <location>
        <begin position="1"/>
        <end position="25"/>
    </location>
</feature>
<dbReference type="AlphaFoldDB" id="A0A1B1YVF9"/>
<dbReference type="STRING" id="1810504.PG2T_11170"/>
<gene>
    <name evidence="2" type="ORF">PG2T_11170</name>
</gene>
<keyword evidence="1" id="KW-0732">Signal</keyword>
<dbReference type="RefSeq" id="WP_068805370.1">
    <property type="nucleotide sequence ID" value="NZ_CP014671.1"/>
</dbReference>
<protein>
    <recommendedName>
        <fullName evidence="4">Phosphate ABC transporter substrate-binding protein</fullName>
    </recommendedName>
</protein>
<dbReference type="EMBL" id="CP014671">
    <property type="protein sequence ID" value="ANX04668.1"/>
    <property type="molecule type" value="Genomic_DNA"/>
</dbReference>